<gene>
    <name evidence="2" type="ORF">CUNI_LOCUS20321</name>
</gene>
<accession>A0A8S3ZYM8</accession>
<sequence length="137" mass="15434">MHNVPSCDSNNSTERPNITTDSNTAAVDVLTVQLKVLQQQVSSLQELQDTKNHEQEIMLDSRCTPADTDFHLRLQNVEAKLLLLQDVQTRDYTTLHNAVGELSTPRIDIMSLQDDISSIKKYQKALKGKTEGLKKQD</sequence>
<reference evidence="2" key="1">
    <citation type="submission" date="2021-04" db="EMBL/GenBank/DDBJ databases">
        <authorList>
            <consortium name="Molecular Ecology Group"/>
        </authorList>
    </citation>
    <scope>NUCLEOTIDE SEQUENCE</scope>
</reference>
<dbReference type="AlphaFoldDB" id="A0A8S3ZYM8"/>
<name>A0A8S3ZYM8_9EUPU</name>
<comment type="caution">
    <text evidence="2">The sequence shown here is derived from an EMBL/GenBank/DDBJ whole genome shotgun (WGS) entry which is preliminary data.</text>
</comment>
<evidence type="ECO:0000256" key="1">
    <source>
        <dbReference type="SAM" id="MobiDB-lite"/>
    </source>
</evidence>
<keyword evidence="3" id="KW-1185">Reference proteome</keyword>
<dbReference type="OrthoDB" id="6343173at2759"/>
<protein>
    <submittedName>
        <fullName evidence="2">Uncharacterized protein</fullName>
    </submittedName>
</protein>
<organism evidence="2 3">
    <name type="scientific">Candidula unifasciata</name>
    <dbReference type="NCBI Taxonomy" id="100452"/>
    <lineage>
        <taxon>Eukaryota</taxon>
        <taxon>Metazoa</taxon>
        <taxon>Spiralia</taxon>
        <taxon>Lophotrochozoa</taxon>
        <taxon>Mollusca</taxon>
        <taxon>Gastropoda</taxon>
        <taxon>Heterobranchia</taxon>
        <taxon>Euthyneura</taxon>
        <taxon>Panpulmonata</taxon>
        <taxon>Eupulmonata</taxon>
        <taxon>Stylommatophora</taxon>
        <taxon>Helicina</taxon>
        <taxon>Helicoidea</taxon>
        <taxon>Geomitridae</taxon>
        <taxon>Candidula</taxon>
    </lineage>
</organism>
<evidence type="ECO:0000313" key="3">
    <source>
        <dbReference type="Proteomes" id="UP000678393"/>
    </source>
</evidence>
<dbReference type="EMBL" id="CAJHNH020007556">
    <property type="protein sequence ID" value="CAG5134763.1"/>
    <property type="molecule type" value="Genomic_DNA"/>
</dbReference>
<feature type="region of interest" description="Disordered" evidence="1">
    <location>
        <begin position="1"/>
        <end position="22"/>
    </location>
</feature>
<evidence type="ECO:0000313" key="2">
    <source>
        <dbReference type="EMBL" id="CAG5134763.1"/>
    </source>
</evidence>
<proteinExistence type="predicted"/>
<dbReference type="Proteomes" id="UP000678393">
    <property type="component" value="Unassembled WGS sequence"/>
</dbReference>